<accession>A0A1C4VJV0</accession>
<dbReference type="AlphaFoldDB" id="A0A1C4VJV0"/>
<dbReference type="EMBL" id="LT607411">
    <property type="protein sequence ID" value="SCE84284.1"/>
    <property type="molecule type" value="Genomic_DNA"/>
</dbReference>
<evidence type="ECO:0000313" key="2">
    <source>
        <dbReference type="Proteomes" id="UP000198242"/>
    </source>
</evidence>
<evidence type="ECO:0008006" key="3">
    <source>
        <dbReference type="Google" id="ProtNLM"/>
    </source>
</evidence>
<protein>
    <recommendedName>
        <fullName evidence="3">Transcriptional regulator, AlpA family</fullName>
    </recommendedName>
</protein>
<evidence type="ECO:0000313" key="1">
    <source>
        <dbReference type="EMBL" id="SCE84284.1"/>
    </source>
</evidence>
<organism evidence="1 2">
    <name type="scientific">Micromonospora viridifaciens</name>
    <dbReference type="NCBI Taxonomy" id="1881"/>
    <lineage>
        <taxon>Bacteria</taxon>
        <taxon>Bacillati</taxon>
        <taxon>Actinomycetota</taxon>
        <taxon>Actinomycetes</taxon>
        <taxon>Micromonosporales</taxon>
        <taxon>Micromonosporaceae</taxon>
        <taxon>Micromonospora</taxon>
    </lineage>
</organism>
<name>A0A1C4VJV0_MICVI</name>
<keyword evidence="2" id="KW-1185">Reference proteome</keyword>
<gene>
    <name evidence="1" type="ORF">GA0074695_1540</name>
</gene>
<sequence length="68" mass="7905">MPTVNPMVEFVGIAEIRDMLGGVSWARAGVIASRRDFPPPYQVLKMGQIWRRTDVERWIREHRPDLAE</sequence>
<proteinExistence type="predicted"/>
<reference evidence="2" key="1">
    <citation type="submission" date="2016-06" db="EMBL/GenBank/DDBJ databases">
        <authorList>
            <person name="Varghese N."/>
            <person name="Submissions Spin"/>
        </authorList>
    </citation>
    <scope>NUCLEOTIDE SEQUENCE [LARGE SCALE GENOMIC DNA]</scope>
    <source>
        <strain evidence="2">DSM 43909</strain>
    </source>
</reference>
<dbReference type="Proteomes" id="UP000198242">
    <property type="component" value="Chromosome I"/>
</dbReference>